<dbReference type="Gene3D" id="4.10.320.10">
    <property type="entry name" value="E3-binding domain"/>
    <property type="match status" value="1"/>
</dbReference>
<evidence type="ECO:0000256" key="11">
    <source>
        <dbReference type="ARBA" id="ARBA00052761"/>
    </source>
</evidence>
<evidence type="ECO:0000256" key="3">
    <source>
        <dbReference type="ARBA" id="ARBA00007317"/>
    </source>
</evidence>
<dbReference type="InterPro" id="IPR023213">
    <property type="entry name" value="CAT-like_dom_sf"/>
</dbReference>
<dbReference type="InterPro" id="IPR001078">
    <property type="entry name" value="2-oxoacid_DH_actylTfrase"/>
</dbReference>
<evidence type="ECO:0000256" key="7">
    <source>
        <dbReference type="ARBA" id="ARBA00022532"/>
    </source>
</evidence>
<keyword evidence="17" id="KW-1185">Reference proteome</keyword>
<dbReference type="GO" id="GO:0004149">
    <property type="term" value="F:dihydrolipoyllysine-residue succinyltransferase activity"/>
    <property type="evidence" value="ECO:0007669"/>
    <property type="project" value="UniProtKB-UniRule"/>
</dbReference>
<dbReference type="GO" id="GO:0006099">
    <property type="term" value="P:tricarboxylic acid cycle"/>
    <property type="evidence" value="ECO:0007669"/>
    <property type="project" value="UniProtKB-UniRule"/>
</dbReference>
<evidence type="ECO:0000256" key="12">
    <source>
        <dbReference type="RuleBase" id="RU361138"/>
    </source>
</evidence>
<dbReference type="SUPFAM" id="SSF47005">
    <property type="entry name" value="Peripheral subunit-binding domain of 2-oxo acid dehydrogenase complex"/>
    <property type="match status" value="1"/>
</dbReference>
<feature type="region of interest" description="Disordered" evidence="13">
    <location>
        <begin position="81"/>
        <end position="132"/>
    </location>
</feature>
<dbReference type="Pfam" id="PF02817">
    <property type="entry name" value="E3_binding"/>
    <property type="match status" value="1"/>
</dbReference>
<comment type="pathway">
    <text evidence="2 12">Amino-acid degradation; L-lysine degradation via saccharopine pathway; glutaryl-CoA from L-lysine: step 6/6.</text>
</comment>
<evidence type="ECO:0000256" key="8">
    <source>
        <dbReference type="ARBA" id="ARBA00022679"/>
    </source>
</evidence>
<feature type="compositionally biased region" description="Low complexity" evidence="13">
    <location>
        <begin position="171"/>
        <end position="195"/>
    </location>
</feature>
<dbReference type="AlphaFoldDB" id="A0A844ZXZ6"/>
<evidence type="ECO:0000313" key="17">
    <source>
        <dbReference type="Proteomes" id="UP000460626"/>
    </source>
</evidence>
<evidence type="ECO:0000256" key="9">
    <source>
        <dbReference type="ARBA" id="ARBA00022823"/>
    </source>
</evidence>
<protein>
    <recommendedName>
        <fullName evidence="6 12">Dihydrolipoyllysine-residue succinyltransferase component of 2-oxoglutarate dehydrogenase complex</fullName>
        <ecNumber evidence="5 12">2.3.1.61</ecNumber>
    </recommendedName>
    <alternativeName>
        <fullName evidence="12">2-oxoglutarate dehydrogenase complex component E2</fullName>
    </alternativeName>
</protein>
<keyword evidence="9 12" id="KW-0450">Lipoyl</keyword>
<dbReference type="OrthoDB" id="9805770at2"/>
<sequence>MSTEVKVPTLGESVTEATIGEWLKQPGDSVAVDEPIASLETDKVAVEVPSPVAGRLESHAVEVGATVEVGALIAIITEGDAAPAKAPAAQPKADETLADKQSSAESAALPDEKVATSDAPAEAQAGDNGAVTMSPAVRRAVIEHGVDPTGIKGTGKDGRLTKEDVLAAAQARKAAPADTSTQATPAPSPASAAAPVSKGERREERVKMTRMRQTIARRLKGAQEEAALLTTFNDCDMTAVIAAREAYKDLFAKKHGIKLGFMSFFAKAAALALKDVPSVNAYIDGDEIVYHDYVDLSVAVSAPNGLVVPVVRSIDAMSFAEIELAIADFGKRAKEGTLTMADMSGGTFTISNGGVFGSLMSTPIINPPQSAVLGLHRIEDRPVARDGEVVIRPMMYLALSYDHRIIDGREAVTALKIMKEAIEDPMRMLIDL</sequence>
<dbReference type="PANTHER" id="PTHR43416">
    <property type="entry name" value="DIHYDROLIPOYLLYSINE-RESIDUE SUCCINYLTRANSFERASE COMPONENT OF 2-OXOGLUTARATE DEHYDROGENASE COMPLEX, MITOCHONDRIAL-RELATED"/>
    <property type="match status" value="1"/>
</dbReference>
<evidence type="ECO:0000256" key="10">
    <source>
        <dbReference type="ARBA" id="ARBA00023315"/>
    </source>
</evidence>
<feature type="domain" description="Peripheral subunit-binding (PSBD)" evidence="15">
    <location>
        <begin position="132"/>
        <end position="169"/>
    </location>
</feature>
<dbReference type="UniPathway" id="UPA00868">
    <property type="reaction ID" value="UER00840"/>
</dbReference>
<dbReference type="NCBIfam" id="TIGR01347">
    <property type="entry name" value="sucB"/>
    <property type="match status" value="1"/>
</dbReference>
<dbReference type="Proteomes" id="UP000460626">
    <property type="component" value="Unassembled WGS sequence"/>
</dbReference>
<dbReference type="GO" id="GO:0033512">
    <property type="term" value="P:L-lysine catabolic process to acetyl-CoA via saccharopine"/>
    <property type="evidence" value="ECO:0007669"/>
    <property type="project" value="UniProtKB-UniRule"/>
</dbReference>
<evidence type="ECO:0000256" key="5">
    <source>
        <dbReference type="ARBA" id="ARBA00012945"/>
    </source>
</evidence>
<keyword evidence="8 12" id="KW-0808">Transferase</keyword>
<dbReference type="NCBIfam" id="NF004309">
    <property type="entry name" value="PRK05704.1"/>
    <property type="match status" value="1"/>
</dbReference>
<dbReference type="EMBL" id="WTYH01000001">
    <property type="protein sequence ID" value="MXO92755.1"/>
    <property type="molecule type" value="Genomic_DNA"/>
</dbReference>
<dbReference type="InterPro" id="IPR004167">
    <property type="entry name" value="PSBD"/>
</dbReference>
<comment type="function">
    <text evidence="1 12">E2 component of the 2-oxoglutarate dehydrogenase (OGDH) complex which catalyzes the second step in the conversion of 2-oxoglutarate to succinyl-CoA and CO(2).</text>
</comment>
<dbReference type="PROSITE" id="PS51826">
    <property type="entry name" value="PSBD"/>
    <property type="match status" value="1"/>
</dbReference>
<dbReference type="Gene3D" id="2.40.50.100">
    <property type="match status" value="1"/>
</dbReference>
<proteinExistence type="inferred from homology"/>
<evidence type="ECO:0000256" key="6">
    <source>
        <dbReference type="ARBA" id="ARBA00019511"/>
    </source>
</evidence>
<dbReference type="InterPro" id="IPR050537">
    <property type="entry name" value="2-oxoacid_dehydrogenase"/>
</dbReference>
<dbReference type="InterPro" id="IPR000089">
    <property type="entry name" value="Biotin_lipoyl"/>
</dbReference>
<evidence type="ECO:0000256" key="4">
    <source>
        <dbReference type="ARBA" id="ARBA00011666"/>
    </source>
</evidence>
<dbReference type="PROSITE" id="PS50968">
    <property type="entry name" value="BIOTINYL_LIPOYL"/>
    <property type="match status" value="1"/>
</dbReference>
<dbReference type="Pfam" id="PF00198">
    <property type="entry name" value="2-oxoacid_dh"/>
    <property type="match status" value="1"/>
</dbReference>
<dbReference type="EC" id="2.3.1.61" evidence="5 12"/>
<comment type="catalytic activity">
    <reaction evidence="11 12">
        <text>N(6)-[(R)-dihydrolipoyl]-L-lysyl-[protein] + succinyl-CoA = N(6)-[(R)-S(8)-succinyldihydrolipoyl]-L-lysyl-[protein] + CoA</text>
        <dbReference type="Rhea" id="RHEA:15213"/>
        <dbReference type="Rhea" id="RHEA-COMP:10475"/>
        <dbReference type="Rhea" id="RHEA-COMP:20092"/>
        <dbReference type="ChEBI" id="CHEBI:57287"/>
        <dbReference type="ChEBI" id="CHEBI:57292"/>
        <dbReference type="ChEBI" id="CHEBI:83100"/>
        <dbReference type="ChEBI" id="CHEBI:83120"/>
        <dbReference type="EC" id="2.3.1.61"/>
    </reaction>
</comment>
<evidence type="ECO:0000259" key="15">
    <source>
        <dbReference type="PROSITE" id="PS51826"/>
    </source>
</evidence>
<evidence type="ECO:0000313" key="16">
    <source>
        <dbReference type="EMBL" id="MXO92755.1"/>
    </source>
</evidence>
<dbReference type="InterPro" id="IPR036625">
    <property type="entry name" value="E3-bd_dom_sf"/>
</dbReference>
<comment type="caution">
    <text evidence="16">The sequence shown here is derived from an EMBL/GenBank/DDBJ whole genome shotgun (WGS) entry which is preliminary data.</text>
</comment>
<feature type="region of interest" description="Disordered" evidence="13">
    <location>
        <begin position="171"/>
        <end position="206"/>
    </location>
</feature>
<dbReference type="PANTHER" id="PTHR43416:SF5">
    <property type="entry name" value="DIHYDROLIPOYLLYSINE-RESIDUE SUCCINYLTRANSFERASE COMPONENT OF 2-OXOGLUTARATE DEHYDROGENASE COMPLEX, MITOCHONDRIAL"/>
    <property type="match status" value="1"/>
</dbReference>
<keyword evidence="10 12" id="KW-0012">Acyltransferase</keyword>
<evidence type="ECO:0000259" key="14">
    <source>
        <dbReference type="PROSITE" id="PS50968"/>
    </source>
</evidence>
<dbReference type="Pfam" id="PF00364">
    <property type="entry name" value="Biotin_lipoyl"/>
    <property type="match status" value="1"/>
</dbReference>
<feature type="compositionally biased region" description="Low complexity" evidence="13">
    <location>
        <begin position="81"/>
        <end position="91"/>
    </location>
</feature>
<comment type="similarity">
    <text evidence="3 12">Belongs to the 2-oxoacid dehydrogenase family.</text>
</comment>
<dbReference type="SUPFAM" id="SSF51230">
    <property type="entry name" value="Single hybrid motif"/>
    <property type="match status" value="1"/>
</dbReference>
<reference evidence="16 17" key="1">
    <citation type="submission" date="2019-12" db="EMBL/GenBank/DDBJ databases">
        <title>Genomic-based taxomic classification of the family Erythrobacteraceae.</title>
        <authorList>
            <person name="Xu L."/>
        </authorList>
    </citation>
    <scope>NUCLEOTIDE SEQUENCE [LARGE SCALE GENOMIC DNA]</scope>
    <source>
        <strain evidence="16 17">RC4-10-4</strain>
    </source>
</reference>
<name>A0A844ZXZ6_9SPHN</name>
<feature type="domain" description="Lipoyl-binding" evidence="14">
    <location>
        <begin position="2"/>
        <end position="77"/>
    </location>
</feature>
<dbReference type="RefSeq" id="WP_131452101.1">
    <property type="nucleotide sequence ID" value="NZ_BMJK01000001.1"/>
</dbReference>
<comment type="subunit">
    <text evidence="4">Forms a 24-polypeptide structural core with octahedral symmetry. Part of the 2-oxoglutarate dehydrogenase (OGDH) complex composed of E1 (2-oxoglutarate dehydrogenase), E2 (dihydrolipoamide succinyltransferase) and E3 (dihydrolipoamide dehydrogenase); the complex contains multiple copies of the three enzymatic components (E1, E2 and E3).</text>
</comment>
<evidence type="ECO:0000256" key="13">
    <source>
        <dbReference type="SAM" id="MobiDB-lite"/>
    </source>
</evidence>
<dbReference type="Gene3D" id="3.30.559.10">
    <property type="entry name" value="Chloramphenicol acetyltransferase-like domain"/>
    <property type="match status" value="1"/>
</dbReference>
<dbReference type="InterPro" id="IPR003016">
    <property type="entry name" value="2-oxoA_DH_lipoyl-BS"/>
</dbReference>
<comment type="cofactor">
    <cofactor evidence="12">
        <name>(R)-lipoate</name>
        <dbReference type="ChEBI" id="CHEBI:83088"/>
    </cofactor>
    <text evidence="12">Binds 1 lipoyl cofactor covalently.</text>
</comment>
<dbReference type="FunFam" id="3.30.559.10:FF:000007">
    <property type="entry name" value="Dihydrolipoamide acetyltransferase component of pyruvate dehydrogenase complex"/>
    <property type="match status" value="1"/>
</dbReference>
<dbReference type="SUPFAM" id="SSF52777">
    <property type="entry name" value="CoA-dependent acyltransferases"/>
    <property type="match status" value="1"/>
</dbReference>
<dbReference type="CDD" id="cd06849">
    <property type="entry name" value="lipoyl_domain"/>
    <property type="match status" value="1"/>
</dbReference>
<gene>
    <name evidence="16" type="primary">odhB</name>
    <name evidence="16" type="ORF">GRI62_03920</name>
</gene>
<keyword evidence="7 12" id="KW-0816">Tricarboxylic acid cycle</keyword>
<organism evidence="16 17">
    <name type="scientific">Aurantiacibacter arachoides</name>
    <dbReference type="NCBI Taxonomy" id="1850444"/>
    <lineage>
        <taxon>Bacteria</taxon>
        <taxon>Pseudomonadati</taxon>
        <taxon>Pseudomonadota</taxon>
        <taxon>Alphaproteobacteria</taxon>
        <taxon>Sphingomonadales</taxon>
        <taxon>Erythrobacteraceae</taxon>
        <taxon>Aurantiacibacter</taxon>
    </lineage>
</organism>
<dbReference type="GO" id="GO:0045252">
    <property type="term" value="C:oxoglutarate dehydrogenase complex"/>
    <property type="evidence" value="ECO:0007669"/>
    <property type="project" value="UniProtKB-UniRule"/>
</dbReference>
<dbReference type="InterPro" id="IPR011053">
    <property type="entry name" value="Single_hybrid_motif"/>
</dbReference>
<evidence type="ECO:0000256" key="1">
    <source>
        <dbReference type="ARBA" id="ARBA00004052"/>
    </source>
</evidence>
<evidence type="ECO:0000256" key="2">
    <source>
        <dbReference type="ARBA" id="ARBA00005145"/>
    </source>
</evidence>
<dbReference type="PROSITE" id="PS00189">
    <property type="entry name" value="LIPOYL"/>
    <property type="match status" value="1"/>
</dbReference>
<dbReference type="InterPro" id="IPR006255">
    <property type="entry name" value="SucB"/>
</dbReference>
<accession>A0A844ZXZ6</accession>